<dbReference type="InterPro" id="IPR045823">
    <property type="entry name" value="TetR_C_32"/>
</dbReference>
<feature type="region of interest" description="Disordered" evidence="3">
    <location>
        <begin position="1"/>
        <end position="54"/>
    </location>
</feature>
<proteinExistence type="predicted"/>
<dbReference type="Gene3D" id="1.10.357.10">
    <property type="entry name" value="Tetracycline Repressor, domain 2"/>
    <property type="match status" value="1"/>
</dbReference>
<feature type="DNA-binding region" description="H-T-H motif" evidence="2">
    <location>
        <begin position="72"/>
        <end position="91"/>
    </location>
</feature>
<dbReference type="RefSeq" id="WP_343985407.1">
    <property type="nucleotide sequence ID" value="NZ_BAAAJG010000026.1"/>
</dbReference>
<dbReference type="PROSITE" id="PS50977">
    <property type="entry name" value="HTH_TETR_2"/>
    <property type="match status" value="1"/>
</dbReference>
<dbReference type="InterPro" id="IPR036271">
    <property type="entry name" value="Tet_transcr_reg_TetR-rel_C_sf"/>
</dbReference>
<dbReference type="SUPFAM" id="SSF48498">
    <property type="entry name" value="Tetracyclin repressor-like, C-terminal domain"/>
    <property type="match status" value="1"/>
</dbReference>
<dbReference type="PANTHER" id="PTHR30055">
    <property type="entry name" value="HTH-TYPE TRANSCRIPTIONAL REGULATOR RUTR"/>
    <property type="match status" value="1"/>
</dbReference>
<organism evidence="5 6">
    <name type="scientific">Pseudonocardia aurantiaca</name>
    <dbReference type="NCBI Taxonomy" id="75290"/>
    <lineage>
        <taxon>Bacteria</taxon>
        <taxon>Bacillati</taxon>
        <taxon>Actinomycetota</taxon>
        <taxon>Actinomycetes</taxon>
        <taxon>Pseudonocardiales</taxon>
        <taxon>Pseudonocardiaceae</taxon>
        <taxon>Pseudonocardia</taxon>
    </lineage>
</organism>
<gene>
    <name evidence="5" type="ORF">ACFSCY_29005</name>
</gene>
<reference evidence="6" key="1">
    <citation type="journal article" date="2019" name="Int. J. Syst. Evol. Microbiol.">
        <title>The Global Catalogue of Microorganisms (GCM) 10K type strain sequencing project: providing services to taxonomists for standard genome sequencing and annotation.</title>
        <authorList>
            <consortium name="The Broad Institute Genomics Platform"/>
            <consortium name="The Broad Institute Genome Sequencing Center for Infectious Disease"/>
            <person name="Wu L."/>
            <person name="Ma J."/>
        </authorList>
    </citation>
    <scope>NUCLEOTIDE SEQUENCE [LARGE SCALE GENOMIC DNA]</scope>
    <source>
        <strain evidence="6">JCM 12165</strain>
    </source>
</reference>
<name>A0ABW4FV10_9PSEU</name>
<feature type="compositionally biased region" description="Low complexity" evidence="3">
    <location>
        <begin position="20"/>
        <end position="44"/>
    </location>
</feature>
<accession>A0ABW4FV10</accession>
<dbReference type="InterPro" id="IPR001647">
    <property type="entry name" value="HTH_TetR"/>
</dbReference>
<dbReference type="InterPro" id="IPR050109">
    <property type="entry name" value="HTH-type_TetR-like_transc_reg"/>
</dbReference>
<dbReference type="Proteomes" id="UP001597145">
    <property type="component" value="Unassembled WGS sequence"/>
</dbReference>
<feature type="domain" description="HTH tetR-type" evidence="4">
    <location>
        <begin position="50"/>
        <end position="109"/>
    </location>
</feature>
<sequence>MPRDEPAVKPGPPADRRRSQTQGSQTQGSQTQGSQTQGSQTQHGHSQRRTERRAEMVQAAIEAVRTHGPGVSVAEIAAMAGITKPVLYRHFTDRADLQRAVGQRAAQMLMERMAPEMDPRREPLQLIRGVIDAFLARIEDEPHLWRFVVHHPIERAPGAEVVDDAREQIARKLAVIIGERLRSAGLDSGGAEAWAQGLVGMVQSAGDWWLERRTMSREALTDYLSTLIWGGMSGVLAMADAPGSFRFAPPIVEVDRG</sequence>
<evidence type="ECO:0000313" key="5">
    <source>
        <dbReference type="EMBL" id="MFD1533471.1"/>
    </source>
</evidence>
<dbReference type="SUPFAM" id="SSF46689">
    <property type="entry name" value="Homeodomain-like"/>
    <property type="match status" value="1"/>
</dbReference>
<protein>
    <submittedName>
        <fullName evidence="5">TetR/AcrR family transcriptional regulator</fullName>
    </submittedName>
</protein>
<dbReference type="Pfam" id="PF19344">
    <property type="entry name" value="TetR_C_32"/>
    <property type="match status" value="1"/>
</dbReference>
<evidence type="ECO:0000256" key="2">
    <source>
        <dbReference type="PROSITE-ProRule" id="PRU00335"/>
    </source>
</evidence>
<dbReference type="InterPro" id="IPR009057">
    <property type="entry name" value="Homeodomain-like_sf"/>
</dbReference>
<evidence type="ECO:0000256" key="3">
    <source>
        <dbReference type="SAM" id="MobiDB-lite"/>
    </source>
</evidence>
<keyword evidence="6" id="KW-1185">Reference proteome</keyword>
<dbReference type="Pfam" id="PF00440">
    <property type="entry name" value="TetR_N"/>
    <property type="match status" value="1"/>
</dbReference>
<dbReference type="PANTHER" id="PTHR30055:SF160">
    <property type="entry name" value="TRANSCRIPTIONAL REGULATORY PROTEIN (PROBABLY ASNC-FAMILY)-RELATED"/>
    <property type="match status" value="1"/>
</dbReference>
<evidence type="ECO:0000313" key="6">
    <source>
        <dbReference type="Proteomes" id="UP001597145"/>
    </source>
</evidence>
<comment type="caution">
    <text evidence="5">The sequence shown here is derived from an EMBL/GenBank/DDBJ whole genome shotgun (WGS) entry which is preliminary data.</text>
</comment>
<dbReference type="EMBL" id="JBHUCP010000025">
    <property type="protein sequence ID" value="MFD1533471.1"/>
    <property type="molecule type" value="Genomic_DNA"/>
</dbReference>
<keyword evidence="1 2" id="KW-0238">DNA-binding</keyword>
<evidence type="ECO:0000256" key="1">
    <source>
        <dbReference type="ARBA" id="ARBA00023125"/>
    </source>
</evidence>
<evidence type="ECO:0000259" key="4">
    <source>
        <dbReference type="PROSITE" id="PS50977"/>
    </source>
</evidence>